<evidence type="ECO:0000256" key="8">
    <source>
        <dbReference type="ARBA" id="ARBA00023136"/>
    </source>
</evidence>
<name>A0A1J5Q4W4_9ZZZZ</name>
<evidence type="ECO:0000256" key="5">
    <source>
        <dbReference type="ARBA" id="ARBA00022519"/>
    </source>
</evidence>
<dbReference type="PANTHER" id="PTHR38779">
    <property type="entry name" value="TYPE II SECRETION SYSTEM PROTEIN I-RELATED"/>
    <property type="match status" value="1"/>
</dbReference>
<dbReference type="EMBL" id="MLJW01002329">
    <property type="protein sequence ID" value="OIQ74948.1"/>
    <property type="molecule type" value="Genomic_DNA"/>
</dbReference>
<evidence type="ECO:0000256" key="4">
    <source>
        <dbReference type="ARBA" id="ARBA00022481"/>
    </source>
</evidence>
<dbReference type="AlphaFoldDB" id="A0A1J5Q4W4"/>
<accession>A0A1J5Q4W4</accession>
<evidence type="ECO:0000256" key="9">
    <source>
        <dbReference type="SAM" id="Phobius"/>
    </source>
</evidence>
<dbReference type="InterPro" id="IPR012902">
    <property type="entry name" value="N_methyl_site"/>
</dbReference>
<evidence type="ECO:0008006" key="11">
    <source>
        <dbReference type="Google" id="ProtNLM"/>
    </source>
</evidence>
<feature type="transmembrane region" description="Helical" evidence="9">
    <location>
        <begin position="7"/>
        <end position="31"/>
    </location>
</feature>
<evidence type="ECO:0000256" key="7">
    <source>
        <dbReference type="ARBA" id="ARBA00022989"/>
    </source>
</evidence>
<comment type="similarity">
    <text evidence="2">Belongs to the GSP I family.</text>
</comment>
<dbReference type="GO" id="GO:0005886">
    <property type="term" value="C:plasma membrane"/>
    <property type="evidence" value="ECO:0007669"/>
    <property type="project" value="UniProtKB-SubCell"/>
</dbReference>
<keyword evidence="7 9" id="KW-1133">Transmembrane helix</keyword>
<reference evidence="10" key="1">
    <citation type="submission" date="2016-10" db="EMBL/GenBank/DDBJ databases">
        <title>Sequence of Gallionella enrichment culture.</title>
        <authorList>
            <person name="Poehlein A."/>
            <person name="Muehling M."/>
            <person name="Daniel R."/>
        </authorList>
    </citation>
    <scope>NUCLEOTIDE SEQUENCE</scope>
</reference>
<keyword evidence="3" id="KW-1003">Cell membrane</keyword>
<evidence type="ECO:0000256" key="2">
    <source>
        <dbReference type="ARBA" id="ARBA00008358"/>
    </source>
</evidence>
<keyword evidence="4" id="KW-0488">Methylation</keyword>
<dbReference type="GO" id="GO:0015627">
    <property type="term" value="C:type II protein secretion system complex"/>
    <property type="evidence" value="ECO:0007669"/>
    <property type="project" value="InterPro"/>
</dbReference>
<dbReference type="GO" id="GO:0015628">
    <property type="term" value="P:protein secretion by the type II secretion system"/>
    <property type="evidence" value="ECO:0007669"/>
    <property type="project" value="InterPro"/>
</dbReference>
<dbReference type="Pfam" id="PF07963">
    <property type="entry name" value="N_methyl"/>
    <property type="match status" value="1"/>
</dbReference>
<evidence type="ECO:0000256" key="6">
    <source>
        <dbReference type="ARBA" id="ARBA00022692"/>
    </source>
</evidence>
<evidence type="ECO:0000256" key="1">
    <source>
        <dbReference type="ARBA" id="ARBA00004377"/>
    </source>
</evidence>
<dbReference type="PROSITE" id="PS00409">
    <property type="entry name" value="PROKAR_NTER_METHYL"/>
    <property type="match status" value="1"/>
</dbReference>
<keyword evidence="8 9" id="KW-0472">Membrane</keyword>
<dbReference type="InterPro" id="IPR010052">
    <property type="entry name" value="T2SS_protein-GspI"/>
</dbReference>
<proteinExistence type="inferred from homology"/>
<organism evidence="10">
    <name type="scientific">mine drainage metagenome</name>
    <dbReference type="NCBI Taxonomy" id="410659"/>
    <lineage>
        <taxon>unclassified sequences</taxon>
        <taxon>metagenomes</taxon>
        <taxon>ecological metagenomes</taxon>
    </lineage>
</organism>
<dbReference type="PANTHER" id="PTHR38779:SF2">
    <property type="entry name" value="TYPE II SECRETION SYSTEM PROTEIN I-RELATED"/>
    <property type="match status" value="1"/>
</dbReference>
<protein>
    <recommendedName>
        <fullName evidence="11">General secretion pathway protein I</fullName>
    </recommendedName>
</protein>
<comment type="subcellular location">
    <subcellularLocation>
        <location evidence="1">Cell inner membrane</location>
        <topology evidence="1">Single-pass membrane protein</topology>
    </subcellularLocation>
</comment>
<evidence type="ECO:0000313" key="10">
    <source>
        <dbReference type="EMBL" id="OIQ74948.1"/>
    </source>
</evidence>
<sequence>MRRRDSGFSLLEVLVAFAILALTMGVLMNIFSGGLRNLGQGENYTVAMLDAQSKLAELGVSIPLQIGKQGGRIDSTYRWEATITPLRTAPDLAVALYGIHVDVSWGGGTAERRVSLDTLRIAPASP</sequence>
<keyword evidence="5" id="KW-0997">Cell inner membrane</keyword>
<evidence type="ECO:0000256" key="3">
    <source>
        <dbReference type="ARBA" id="ARBA00022475"/>
    </source>
</evidence>
<comment type="caution">
    <text evidence="10">The sequence shown here is derived from an EMBL/GenBank/DDBJ whole genome shotgun (WGS) entry which is preliminary data.</text>
</comment>
<dbReference type="NCBIfam" id="TIGR02532">
    <property type="entry name" value="IV_pilin_GFxxxE"/>
    <property type="match status" value="1"/>
</dbReference>
<keyword evidence="6 9" id="KW-0812">Transmembrane</keyword>
<gene>
    <name evidence="10" type="ORF">GALL_433890</name>
</gene>